<dbReference type="Gene3D" id="3.40.710.10">
    <property type="entry name" value="DD-peptidase/beta-lactamase superfamily"/>
    <property type="match status" value="1"/>
</dbReference>
<evidence type="ECO:0000313" key="1">
    <source>
        <dbReference type="EMBL" id="QLB51155.1"/>
    </source>
</evidence>
<dbReference type="EMBL" id="CP040798">
    <property type="protein sequence ID" value="QLB51155.1"/>
    <property type="molecule type" value="Genomic_DNA"/>
</dbReference>
<proteinExistence type="predicted"/>
<dbReference type="AlphaFoldDB" id="A0A7H8V424"/>
<reference evidence="1 2" key="1">
    <citation type="submission" date="2019-06" db="EMBL/GenBank/DDBJ databases">
        <title>The organization of the Streptococcus sanguinis genomes.</title>
        <authorList>
            <person name="Wang H.Y."/>
            <person name="Chen Y.Y.M."/>
            <person name="Wu C.H."/>
        </authorList>
    </citation>
    <scope>NUCLEOTIDE SEQUENCE [LARGE SCALE GENOMIC DNA]</scope>
    <source>
        <strain evidence="1 2">CGMH058</strain>
    </source>
</reference>
<sequence length="96" mass="10997">MTSDSPLALASISRLYTDAIISQLIDQSYDTALTAILQQEITKDLPQAEQVTLRHLLDQISGFPNYEMDRQANGKVLIEDLFKAYRLFRCCRILFK</sequence>
<dbReference type="SUPFAM" id="SSF56601">
    <property type="entry name" value="beta-lactamase/transpeptidase-like"/>
    <property type="match status" value="1"/>
</dbReference>
<organism evidence="1 2">
    <name type="scientific">Streptococcus sanguinis</name>
    <dbReference type="NCBI Taxonomy" id="1305"/>
    <lineage>
        <taxon>Bacteria</taxon>
        <taxon>Bacillati</taxon>
        <taxon>Bacillota</taxon>
        <taxon>Bacilli</taxon>
        <taxon>Lactobacillales</taxon>
        <taxon>Streptococcaceae</taxon>
        <taxon>Streptococcus</taxon>
    </lineage>
</organism>
<gene>
    <name evidence="1" type="ORF">FDP16_01545</name>
</gene>
<protein>
    <submittedName>
        <fullName evidence="1">Uncharacterized protein</fullName>
    </submittedName>
</protein>
<accession>A0A7H8V424</accession>
<dbReference type="InterPro" id="IPR012338">
    <property type="entry name" value="Beta-lactam/transpept-like"/>
</dbReference>
<name>A0A7H8V424_STRSA</name>
<evidence type="ECO:0000313" key="2">
    <source>
        <dbReference type="Proteomes" id="UP000509535"/>
    </source>
</evidence>
<dbReference type="Proteomes" id="UP000509535">
    <property type="component" value="Chromosome"/>
</dbReference>